<organism evidence="1 2">
    <name type="scientific">Gordonia phage Secretariat</name>
    <dbReference type="NCBI Taxonomy" id="2725616"/>
    <lineage>
        <taxon>Viruses</taxon>
        <taxon>Duplodnaviria</taxon>
        <taxon>Heunggongvirae</taxon>
        <taxon>Uroviricota</taxon>
        <taxon>Caudoviricetes</taxon>
        <taxon>Deejayvirinae</taxon>
        <taxon>Secretariatvirus</taxon>
        <taxon>Secretariatvirus secretariat</taxon>
    </lineage>
</organism>
<dbReference type="EMBL" id="MT310850">
    <property type="protein sequence ID" value="QJD49632.1"/>
    <property type="molecule type" value="Genomic_DNA"/>
</dbReference>
<name>A0A6M3SXH2_9CAUD</name>
<protein>
    <submittedName>
        <fullName evidence="1">Uncharacterized protein</fullName>
    </submittedName>
</protein>
<proteinExistence type="predicted"/>
<accession>A0A6M3SXH2</accession>
<dbReference type="RefSeq" id="YP_009859466.1">
    <property type="nucleotide sequence ID" value="NC_048876.1"/>
</dbReference>
<evidence type="ECO:0000313" key="1">
    <source>
        <dbReference type="EMBL" id="QJD49632.1"/>
    </source>
</evidence>
<dbReference type="GeneID" id="55630594"/>
<evidence type="ECO:0000313" key="2">
    <source>
        <dbReference type="Proteomes" id="UP000501526"/>
    </source>
</evidence>
<gene>
    <name evidence="1" type="primary">56</name>
    <name evidence="1" type="ORF">SEA_SECRETARIAT_56</name>
</gene>
<dbReference type="Proteomes" id="UP000501526">
    <property type="component" value="Segment"/>
</dbReference>
<keyword evidence="2" id="KW-1185">Reference proteome</keyword>
<reference evidence="1 2" key="1">
    <citation type="submission" date="2020-04" db="EMBL/GenBank/DDBJ databases">
        <authorList>
            <person name="Chase M.A."/>
            <person name="Coleman C.N."/>
            <person name="Cunha M.O."/>
            <person name="Daffner M."/>
            <person name="Deam C.J."/>
            <person name="Deloso L.J."/>
            <person name="Desomma A.M."/>
            <person name="Gallardo J."/>
            <person name="Horne M.E."/>
            <person name="Kanahan O.P."/>
            <person name="Lam V."/>
            <person name="Morgan R.T."/>
            <person name="Mustor E.M."/>
            <person name="Ricardo-Iglesias M."/>
            <person name="Sartorio C.J."/>
            <person name="Sciacchitano A.R."/>
            <person name="Tvenstrup A.W."/>
            <person name="Wood A.R."/>
            <person name="Pollenz R.S."/>
            <person name="Garlena R.A."/>
            <person name="Russell D.A."/>
            <person name="Pope W.H."/>
            <person name="Jacobs-Sera D."/>
            <person name="Hatfull G.F."/>
        </authorList>
    </citation>
    <scope>NUCLEOTIDE SEQUENCE [LARGE SCALE GENOMIC DNA]</scope>
</reference>
<dbReference type="KEGG" id="vg:55630594"/>
<sequence length="87" mass="9217">MKGFTMLNRNTIKLITSTIVGLGTTKIVTTIIKNNVQPETVVDAVTITAGSFVIGGMVADASKKYTDDTIDKIADAIVSLKTVAEEN</sequence>